<comment type="similarity">
    <text evidence="1">Belongs to the protein kinase superfamily. CMGC Ser/Thr protein kinase family. CDC2/CDKX subfamily.</text>
</comment>
<evidence type="ECO:0000256" key="4">
    <source>
        <dbReference type="ARBA" id="ARBA00022679"/>
    </source>
</evidence>
<evidence type="ECO:0000313" key="15">
    <source>
        <dbReference type="Proteomes" id="UP000256970"/>
    </source>
</evidence>
<dbReference type="GO" id="GO:0004693">
    <property type="term" value="F:cyclin-dependent protein serine/threonine kinase activity"/>
    <property type="evidence" value="ECO:0007669"/>
    <property type="project" value="UniProtKB-EC"/>
</dbReference>
<dbReference type="GO" id="GO:0005634">
    <property type="term" value="C:nucleus"/>
    <property type="evidence" value="ECO:0007669"/>
    <property type="project" value="TreeGrafter"/>
</dbReference>
<evidence type="ECO:0000256" key="11">
    <source>
        <dbReference type="RuleBase" id="RU000304"/>
    </source>
</evidence>
<dbReference type="PROSITE" id="PS00107">
    <property type="entry name" value="PROTEIN_KINASE_ATP"/>
    <property type="match status" value="1"/>
</dbReference>
<keyword evidence="15" id="KW-1185">Reference proteome</keyword>
<dbReference type="PROSITE" id="PS00108">
    <property type="entry name" value="PROTEIN_KINASE_ST"/>
    <property type="match status" value="1"/>
</dbReference>
<proteinExistence type="inferred from homology"/>
<comment type="catalytic activity">
    <reaction evidence="8">
        <text>L-threonyl-[protein] + ATP = O-phospho-L-threonyl-[protein] + ADP + H(+)</text>
        <dbReference type="Rhea" id="RHEA:46608"/>
        <dbReference type="Rhea" id="RHEA-COMP:11060"/>
        <dbReference type="Rhea" id="RHEA-COMP:11605"/>
        <dbReference type="ChEBI" id="CHEBI:15378"/>
        <dbReference type="ChEBI" id="CHEBI:30013"/>
        <dbReference type="ChEBI" id="CHEBI:30616"/>
        <dbReference type="ChEBI" id="CHEBI:61977"/>
        <dbReference type="ChEBI" id="CHEBI:456216"/>
        <dbReference type="EC" id="2.7.11.22"/>
    </reaction>
</comment>
<dbReference type="GO" id="GO:0005524">
    <property type="term" value="F:ATP binding"/>
    <property type="evidence" value="ECO:0007669"/>
    <property type="project" value="UniProtKB-UniRule"/>
</dbReference>
<evidence type="ECO:0000256" key="5">
    <source>
        <dbReference type="ARBA" id="ARBA00022741"/>
    </source>
</evidence>
<dbReference type="InterPro" id="IPR050108">
    <property type="entry name" value="CDK"/>
</dbReference>
<dbReference type="InterPro" id="IPR017441">
    <property type="entry name" value="Protein_kinase_ATP_BS"/>
</dbReference>
<reference evidence="14 15" key="1">
    <citation type="submission" date="2016-10" db="EMBL/GenBank/DDBJ databases">
        <authorList>
            <person name="Cai Z."/>
        </authorList>
    </citation>
    <scope>NUCLEOTIDE SEQUENCE [LARGE SCALE GENOMIC DNA]</scope>
</reference>
<keyword evidence="6" id="KW-0418">Kinase</keyword>
<name>A0A383WBD5_TETOB</name>
<gene>
    <name evidence="14" type="ORF">BQ4739_LOCUS15254</name>
</gene>
<sequence length="453" mass="48592">MVSSRTTGRQYRVVKVLGHGAFGEVLLAEDPATQQQYAVKQLYLQDHEQDLPQPIAREMGALQQLQHPNIVSLLDVARDGPCCYLVQELCRTDLAAVLGATNYHLPDSFVKCVMQQLLQALAAVHACGLMHRDVKPSNLLLAAAGQTKLADFGLARAIACCCVTPADAASAGTLAAAAAAAGREASTSHRQGCCRHAHQEQEQQPASSSRRIQLQPGVAPDQQQQPHFDQQQCAAGHLSPHASSIPAQAAAQQQQQQGCLTAAQGTRWYRAPELLYGSRSYGPAVDIWAAGMVFAEMLGLSPFIPGVSDIDQLARMQQTLGSITLQQWPEAEQLPDWHKISFGPNPGQPLAQLLPDAPAAALDLLAQMICYNPRQRVTAAAALQHAYFSSSRLPAASHQEVAVLVEQLLKLQQPNMSAVSASDCGNMAFCPTVCCPLDPTNSVWFACLQSTSA</sequence>
<feature type="compositionally biased region" description="Low complexity" evidence="12">
    <location>
        <begin position="220"/>
        <end position="232"/>
    </location>
</feature>
<comment type="catalytic activity">
    <reaction evidence="9">
        <text>L-seryl-[protein] + ATP = O-phospho-L-seryl-[protein] + ADP + H(+)</text>
        <dbReference type="Rhea" id="RHEA:17989"/>
        <dbReference type="Rhea" id="RHEA-COMP:9863"/>
        <dbReference type="Rhea" id="RHEA-COMP:11604"/>
        <dbReference type="ChEBI" id="CHEBI:15378"/>
        <dbReference type="ChEBI" id="CHEBI:29999"/>
        <dbReference type="ChEBI" id="CHEBI:30616"/>
        <dbReference type="ChEBI" id="CHEBI:83421"/>
        <dbReference type="ChEBI" id="CHEBI:456216"/>
        <dbReference type="EC" id="2.7.11.22"/>
    </reaction>
</comment>
<dbReference type="Gene3D" id="1.10.510.10">
    <property type="entry name" value="Transferase(Phosphotransferase) domain 1"/>
    <property type="match status" value="1"/>
</dbReference>
<evidence type="ECO:0000256" key="3">
    <source>
        <dbReference type="ARBA" id="ARBA00022527"/>
    </source>
</evidence>
<protein>
    <recommendedName>
        <fullName evidence="2">cyclin-dependent kinase</fullName>
        <ecNumber evidence="2">2.7.11.22</ecNumber>
    </recommendedName>
</protein>
<keyword evidence="3 11" id="KW-0723">Serine/threonine-protein kinase</keyword>
<dbReference type="InterPro" id="IPR000719">
    <property type="entry name" value="Prot_kinase_dom"/>
</dbReference>
<dbReference type="Pfam" id="PF00069">
    <property type="entry name" value="Pkinase"/>
    <property type="match status" value="2"/>
</dbReference>
<dbReference type="AlphaFoldDB" id="A0A383WBD5"/>
<evidence type="ECO:0000256" key="1">
    <source>
        <dbReference type="ARBA" id="ARBA00006485"/>
    </source>
</evidence>
<evidence type="ECO:0000256" key="2">
    <source>
        <dbReference type="ARBA" id="ARBA00012425"/>
    </source>
</evidence>
<accession>A0A383WBD5</accession>
<keyword evidence="7 10" id="KW-0067">ATP-binding</keyword>
<dbReference type="Proteomes" id="UP000256970">
    <property type="component" value="Unassembled WGS sequence"/>
</dbReference>
<feature type="binding site" evidence="10">
    <location>
        <position position="40"/>
    </location>
    <ligand>
        <name>ATP</name>
        <dbReference type="ChEBI" id="CHEBI:30616"/>
    </ligand>
</feature>
<evidence type="ECO:0000256" key="12">
    <source>
        <dbReference type="SAM" id="MobiDB-lite"/>
    </source>
</evidence>
<evidence type="ECO:0000256" key="8">
    <source>
        <dbReference type="ARBA" id="ARBA00047811"/>
    </source>
</evidence>
<dbReference type="Gene3D" id="3.30.200.20">
    <property type="entry name" value="Phosphorylase Kinase, domain 1"/>
    <property type="match status" value="1"/>
</dbReference>
<dbReference type="PROSITE" id="PS50011">
    <property type="entry name" value="PROTEIN_KINASE_DOM"/>
    <property type="match status" value="1"/>
</dbReference>
<dbReference type="PANTHER" id="PTHR24056">
    <property type="entry name" value="CELL DIVISION PROTEIN KINASE"/>
    <property type="match status" value="1"/>
</dbReference>
<keyword evidence="5 10" id="KW-0547">Nucleotide-binding</keyword>
<dbReference type="InterPro" id="IPR008271">
    <property type="entry name" value="Ser/Thr_kinase_AS"/>
</dbReference>
<feature type="domain" description="Protein kinase" evidence="13">
    <location>
        <begin position="11"/>
        <end position="388"/>
    </location>
</feature>
<evidence type="ECO:0000259" key="13">
    <source>
        <dbReference type="PROSITE" id="PS50011"/>
    </source>
</evidence>
<evidence type="ECO:0000256" key="7">
    <source>
        <dbReference type="ARBA" id="ARBA00022840"/>
    </source>
</evidence>
<feature type="compositionally biased region" description="Polar residues" evidence="12">
    <location>
        <begin position="202"/>
        <end position="212"/>
    </location>
</feature>
<dbReference type="PANTHER" id="PTHR24056:SF171">
    <property type="entry name" value="CYCLIN-DEPENDENT KINASE 20"/>
    <property type="match status" value="1"/>
</dbReference>
<dbReference type="STRING" id="3088.A0A383WBD5"/>
<dbReference type="EMBL" id="FNXT01001221">
    <property type="protein sequence ID" value="SZX74937.1"/>
    <property type="molecule type" value="Genomic_DNA"/>
</dbReference>
<feature type="region of interest" description="Disordered" evidence="12">
    <location>
        <begin position="189"/>
        <end position="236"/>
    </location>
</feature>
<evidence type="ECO:0000256" key="9">
    <source>
        <dbReference type="ARBA" id="ARBA00048367"/>
    </source>
</evidence>
<evidence type="ECO:0000256" key="10">
    <source>
        <dbReference type="PROSITE-ProRule" id="PRU10141"/>
    </source>
</evidence>
<dbReference type="SUPFAM" id="SSF56112">
    <property type="entry name" value="Protein kinase-like (PK-like)"/>
    <property type="match status" value="1"/>
</dbReference>
<dbReference type="EC" id="2.7.11.22" evidence="2"/>
<evidence type="ECO:0000313" key="14">
    <source>
        <dbReference type="EMBL" id="SZX74937.1"/>
    </source>
</evidence>
<dbReference type="SMART" id="SM00220">
    <property type="entry name" value="S_TKc"/>
    <property type="match status" value="1"/>
</dbReference>
<dbReference type="InterPro" id="IPR011009">
    <property type="entry name" value="Kinase-like_dom_sf"/>
</dbReference>
<evidence type="ECO:0000256" key="6">
    <source>
        <dbReference type="ARBA" id="ARBA00022777"/>
    </source>
</evidence>
<keyword evidence="4" id="KW-0808">Transferase</keyword>
<organism evidence="14 15">
    <name type="scientific">Tetradesmus obliquus</name>
    <name type="common">Green alga</name>
    <name type="synonym">Acutodesmus obliquus</name>
    <dbReference type="NCBI Taxonomy" id="3088"/>
    <lineage>
        <taxon>Eukaryota</taxon>
        <taxon>Viridiplantae</taxon>
        <taxon>Chlorophyta</taxon>
        <taxon>core chlorophytes</taxon>
        <taxon>Chlorophyceae</taxon>
        <taxon>CS clade</taxon>
        <taxon>Sphaeropleales</taxon>
        <taxon>Scenedesmaceae</taxon>
        <taxon>Tetradesmus</taxon>
    </lineage>
</organism>